<keyword evidence="3 7" id="KW-0547">Nucleotide-binding</keyword>
<dbReference type="PANTHER" id="PTHR21087:SF16">
    <property type="entry name" value="SHIKIMATE KINASE 1, CHLOROPLASTIC"/>
    <property type="match status" value="1"/>
</dbReference>
<dbReference type="RefSeq" id="WP_147555295.1">
    <property type="nucleotide sequence ID" value="NZ_VOWJ01000016.1"/>
</dbReference>
<evidence type="ECO:0000313" key="8">
    <source>
        <dbReference type="EMBL" id="TXE89026.1"/>
    </source>
</evidence>
<evidence type="ECO:0000256" key="4">
    <source>
        <dbReference type="ARBA" id="ARBA00022777"/>
    </source>
</evidence>
<keyword evidence="6 7" id="KW-0057">Aromatic amino acid biosynthesis</keyword>
<dbReference type="EC" id="2.7.1.71" evidence="7"/>
<dbReference type="SUPFAM" id="SSF52540">
    <property type="entry name" value="P-loop containing nucleoside triphosphate hydrolases"/>
    <property type="match status" value="1"/>
</dbReference>
<accession>A0A5C7E113</accession>
<dbReference type="InterPro" id="IPR027417">
    <property type="entry name" value="P-loop_NTPase"/>
</dbReference>
<dbReference type="GO" id="GO:0000287">
    <property type="term" value="F:magnesium ion binding"/>
    <property type="evidence" value="ECO:0007669"/>
    <property type="project" value="UniProtKB-UniRule"/>
</dbReference>
<comment type="subunit">
    <text evidence="7">Monomer.</text>
</comment>
<feature type="binding site" evidence="7">
    <location>
        <position position="118"/>
    </location>
    <ligand>
        <name>ATP</name>
        <dbReference type="ChEBI" id="CHEBI:30616"/>
    </ligand>
</feature>
<organism evidence="8 9">
    <name type="scientific">Campylobacter volucris</name>
    <dbReference type="NCBI Taxonomy" id="1031542"/>
    <lineage>
        <taxon>Bacteria</taxon>
        <taxon>Pseudomonadati</taxon>
        <taxon>Campylobacterota</taxon>
        <taxon>Epsilonproteobacteria</taxon>
        <taxon>Campylobacterales</taxon>
        <taxon>Campylobacteraceae</taxon>
        <taxon>Campylobacter</taxon>
    </lineage>
</organism>
<comment type="function">
    <text evidence="7">Catalyzes the specific phosphorylation of the 3-hydroxyl group of shikimic acid using ATP as a cosubstrate.</text>
</comment>
<evidence type="ECO:0000256" key="3">
    <source>
        <dbReference type="ARBA" id="ARBA00022741"/>
    </source>
</evidence>
<keyword evidence="7" id="KW-0963">Cytoplasm</keyword>
<keyword evidence="4 7" id="KW-0418">Kinase</keyword>
<dbReference type="UniPathway" id="UPA00053">
    <property type="reaction ID" value="UER00088"/>
</dbReference>
<dbReference type="PANTHER" id="PTHR21087">
    <property type="entry name" value="SHIKIMATE KINASE"/>
    <property type="match status" value="1"/>
</dbReference>
<comment type="similarity">
    <text evidence="7">Belongs to the shikimate kinase family.</text>
</comment>
<comment type="caution">
    <text evidence="8">The sequence shown here is derived from an EMBL/GenBank/DDBJ whole genome shotgun (WGS) entry which is preliminary data.</text>
</comment>
<feature type="binding site" evidence="7">
    <location>
        <position position="18"/>
    </location>
    <ligand>
        <name>Mg(2+)</name>
        <dbReference type="ChEBI" id="CHEBI:18420"/>
    </ligand>
</feature>
<dbReference type="GO" id="GO:0005829">
    <property type="term" value="C:cytosol"/>
    <property type="evidence" value="ECO:0007669"/>
    <property type="project" value="TreeGrafter"/>
</dbReference>
<dbReference type="HAMAP" id="MF_00109">
    <property type="entry name" value="Shikimate_kinase"/>
    <property type="match status" value="1"/>
</dbReference>
<dbReference type="GO" id="GO:0005524">
    <property type="term" value="F:ATP binding"/>
    <property type="evidence" value="ECO:0007669"/>
    <property type="project" value="UniProtKB-UniRule"/>
</dbReference>
<reference evidence="8 9" key="1">
    <citation type="submission" date="2019-07" db="EMBL/GenBank/DDBJ databases">
        <title>Rapid identification of Enteric Bacteria from Whole Genome Sequences (WGS) using Average Nucleotide Identity (ANI).</title>
        <authorList>
            <person name="Lane C."/>
        </authorList>
    </citation>
    <scope>NUCLEOTIDE SEQUENCE [LARGE SCALE GENOMIC DNA]</scope>
    <source>
        <strain evidence="8 9">2016D-0084</strain>
    </source>
</reference>
<comment type="catalytic activity">
    <reaction evidence="7">
        <text>shikimate + ATP = 3-phosphoshikimate + ADP + H(+)</text>
        <dbReference type="Rhea" id="RHEA:13121"/>
        <dbReference type="ChEBI" id="CHEBI:15378"/>
        <dbReference type="ChEBI" id="CHEBI:30616"/>
        <dbReference type="ChEBI" id="CHEBI:36208"/>
        <dbReference type="ChEBI" id="CHEBI:145989"/>
        <dbReference type="ChEBI" id="CHEBI:456216"/>
        <dbReference type="EC" id="2.7.1.71"/>
    </reaction>
</comment>
<feature type="binding site" evidence="7">
    <location>
        <begin position="14"/>
        <end position="19"/>
    </location>
    <ligand>
        <name>ATP</name>
        <dbReference type="ChEBI" id="CHEBI:30616"/>
    </ligand>
</feature>
<comment type="cofactor">
    <cofactor evidence="7">
        <name>Mg(2+)</name>
        <dbReference type="ChEBI" id="CHEBI:18420"/>
    </cofactor>
    <text evidence="7">Binds 1 Mg(2+) ion per subunit.</text>
</comment>
<dbReference type="GO" id="GO:0008652">
    <property type="term" value="P:amino acid biosynthetic process"/>
    <property type="evidence" value="ECO:0007669"/>
    <property type="project" value="UniProtKB-KW"/>
</dbReference>
<comment type="caution">
    <text evidence="7">Lacks conserved residue(s) required for the propagation of feature annotation.</text>
</comment>
<dbReference type="CDD" id="cd00464">
    <property type="entry name" value="SK"/>
    <property type="match status" value="1"/>
</dbReference>
<feature type="binding site" evidence="7">
    <location>
        <position position="36"/>
    </location>
    <ligand>
        <name>substrate</name>
    </ligand>
</feature>
<proteinExistence type="inferred from homology"/>
<keyword evidence="7" id="KW-0460">Magnesium</keyword>
<evidence type="ECO:0000256" key="5">
    <source>
        <dbReference type="ARBA" id="ARBA00022840"/>
    </source>
</evidence>
<comment type="subcellular location">
    <subcellularLocation>
        <location evidence="7">Cytoplasm</location>
    </subcellularLocation>
</comment>
<protein>
    <recommendedName>
        <fullName evidence="7">Shikimate kinase</fullName>
        <shortName evidence="7">SK</shortName>
        <ecNumber evidence="7">2.7.1.71</ecNumber>
    </recommendedName>
</protein>
<name>A0A5C7E113_9BACT</name>
<evidence type="ECO:0000313" key="9">
    <source>
        <dbReference type="Proteomes" id="UP000321629"/>
    </source>
</evidence>
<keyword evidence="1 7" id="KW-0028">Amino-acid biosynthesis</keyword>
<dbReference type="EMBL" id="VOWJ01000016">
    <property type="protein sequence ID" value="TXE89026.1"/>
    <property type="molecule type" value="Genomic_DNA"/>
</dbReference>
<dbReference type="Pfam" id="PF01202">
    <property type="entry name" value="SKI"/>
    <property type="match status" value="1"/>
</dbReference>
<sequence>MNKKDNLLFVGFMGCGKSTIAKAYAKKYDKFFLDTDELIKQKFDLEIHKIFSLYGEDFFRNEEKKLIYFLKNLKNASIASGGGFIKHKKIKKIGTIVYLKSSFDYILNRLDETQILSRPLLSNLANAKILFDQRIQKYEKKADFIIDIEDKNIDQIITQIKKEVK</sequence>
<dbReference type="AlphaFoldDB" id="A0A5C7E113"/>
<dbReference type="GO" id="GO:0009423">
    <property type="term" value="P:chorismate biosynthetic process"/>
    <property type="evidence" value="ECO:0007669"/>
    <property type="project" value="UniProtKB-UniRule"/>
</dbReference>
<evidence type="ECO:0000256" key="6">
    <source>
        <dbReference type="ARBA" id="ARBA00023141"/>
    </source>
</evidence>
<dbReference type="PRINTS" id="PR01100">
    <property type="entry name" value="SHIKIMTKNASE"/>
</dbReference>
<comment type="pathway">
    <text evidence="7">Metabolic intermediate biosynthesis; chorismate biosynthesis; chorismate from D-erythrose 4-phosphate and phosphoenolpyruvate: step 5/7.</text>
</comment>
<keyword evidence="2 7" id="KW-0808">Transferase</keyword>
<feature type="binding site" evidence="7">
    <location>
        <position position="60"/>
    </location>
    <ligand>
        <name>substrate</name>
    </ligand>
</feature>
<dbReference type="InterPro" id="IPR000623">
    <property type="entry name" value="Shikimate_kinase/TSH1"/>
</dbReference>
<feature type="binding site" evidence="7">
    <location>
        <position position="82"/>
    </location>
    <ligand>
        <name>substrate</name>
    </ligand>
</feature>
<dbReference type="Proteomes" id="UP000321629">
    <property type="component" value="Unassembled WGS sequence"/>
</dbReference>
<feature type="binding site" evidence="7">
    <location>
        <position position="134"/>
    </location>
    <ligand>
        <name>substrate</name>
    </ligand>
</feature>
<dbReference type="Gene3D" id="3.40.50.300">
    <property type="entry name" value="P-loop containing nucleotide triphosphate hydrolases"/>
    <property type="match status" value="1"/>
</dbReference>
<dbReference type="InterPro" id="IPR031322">
    <property type="entry name" value="Shikimate/glucono_kinase"/>
</dbReference>
<evidence type="ECO:0000256" key="2">
    <source>
        <dbReference type="ARBA" id="ARBA00022679"/>
    </source>
</evidence>
<keyword evidence="7" id="KW-0479">Metal-binding</keyword>
<dbReference type="GO" id="GO:0009073">
    <property type="term" value="P:aromatic amino acid family biosynthetic process"/>
    <property type="evidence" value="ECO:0007669"/>
    <property type="project" value="UniProtKB-KW"/>
</dbReference>
<gene>
    <name evidence="7" type="primary">aroK</name>
    <name evidence="8" type="ORF">FPD38_02895</name>
</gene>
<evidence type="ECO:0000256" key="7">
    <source>
        <dbReference type="HAMAP-Rule" id="MF_00109"/>
    </source>
</evidence>
<keyword evidence="5 7" id="KW-0067">ATP-binding</keyword>
<evidence type="ECO:0000256" key="1">
    <source>
        <dbReference type="ARBA" id="ARBA00022605"/>
    </source>
</evidence>
<dbReference type="GO" id="GO:0004765">
    <property type="term" value="F:shikimate kinase activity"/>
    <property type="evidence" value="ECO:0007669"/>
    <property type="project" value="UniProtKB-UniRule"/>
</dbReference>